<name>A0A9P7J8Z8_9AGAM</name>
<organism evidence="1 2">
    <name type="scientific">Suillus subaureus</name>
    <dbReference type="NCBI Taxonomy" id="48587"/>
    <lineage>
        <taxon>Eukaryota</taxon>
        <taxon>Fungi</taxon>
        <taxon>Dikarya</taxon>
        <taxon>Basidiomycota</taxon>
        <taxon>Agaricomycotina</taxon>
        <taxon>Agaricomycetes</taxon>
        <taxon>Agaricomycetidae</taxon>
        <taxon>Boletales</taxon>
        <taxon>Suillineae</taxon>
        <taxon>Suillaceae</taxon>
        <taxon>Suillus</taxon>
    </lineage>
</organism>
<dbReference type="OrthoDB" id="2666750at2759"/>
<dbReference type="AlphaFoldDB" id="A0A9P7J8Z8"/>
<proteinExistence type="predicted"/>
<reference evidence="1" key="1">
    <citation type="journal article" date="2020" name="New Phytol.">
        <title>Comparative genomics reveals dynamic genome evolution in host specialist ectomycorrhizal fungi.</title>
        <authorList>
            <person name="Lofgren L.A."/>
            <person name="Nguyen N.H."/>
            <person name="Vilgalys R."/>
            <person name="Ruytinx J."/>
            <person name="Liao H.L."/>
            <person name="Branco S."/>
            <person name="Kuo A."/>
            <person name="LaButti K."/>
            <person name="Lipzen A."/>
            <person name="Andreopoulos W."/>
            <person name="Pangilinan J."/>
            <person name="Riley R."/>
            <person name="Hundley H."/>
            <person name="Na H."/>
            <person name="Barry K."/>
            <person name="Grigoriev I.V."/>
            <person name="Stajich J.E."/>
            <person name="Kennedy P.G."/>
        </authorList>
    </citation>
    <scope>NUCLEOTIDE SEQUENCE</scope>
    <source>
        <strain evidence="1">MN1</strain>
    </source>
</reference>
<feature type="non-terminal residue" evidence="1">
    <location>
        <position position="1"/>
    </location>
</feature>
<dbReference type="RefSeq" id="XP_041189354.1">
    <property type="nucleotide sequence ID" value="XM_041329422.1"/>
</dbReference>
<keyword evidence="2" id="KW-1185">Reference proteome</keyword>
<feature type="non-terminal residue" evidence="1">
    <location>
        <position position="80"/>
    </location>
</feature>
<dbReference type="GeneID" id="64623439"/>
<dbReference type="Proteomes" id="UP000807769">
    <property type="component" value="Unassembled WGS sequence"/>
</dbReference>
<comment type="caution">
    <text evidence="1">The sequence shown here is derived from an EMBL/GenBank/DDBJ whole genome shotgun (WGS) entry which is preliminary data.</text>
</comment>
<evidence type="ECO:0000313" key="1">
    <source>
        <dbReference type="EMBL" id="KAG1809640.1"/>
    </source>
</evidence>
<protein>
    <submittedName>
        <fullName evidence="1">Uncharacterized protein</fullName>
    </submittedName>
</protein>
<accession>A0A9P7J8Z8</accession>
<evidence type="ECO:0000313" key="2">
    <source>
        <dbReference type="Proteomes" id="UP000807769"/>
    </source>
</evidence>
<gene>
    <name evidence="1" type="ORF">BJ212DRAFT_1223495</name>
</gene>
<dbReference type="EMBL" id="JABBWG010000033">
    <property type="protein sequence ID" value="KAG1809640.1"/>
    <property type="molecule type" value="Genomic_DNA"/>
</dbReference>
<sequence>RGLSLMSDDSFYKAVQVKHATKEDLQHQLMHTTWQLECNRREKSFLKSLQQEQEGEFKIVETKMEIFRDFMTAWGLPALQ</sequence>